<reference evidence="1 2" key="1">
    <citation type="submission" date="2008-03" db="EMBL/GenBank/DDBJ databases">
        <title>Sequencing of the draft genome and assembly of Burkholderia ambifaria MEX-5.</title>
        <authorList>
            <consortium name="US DOE Joint Genome Institute (JGI-PGF)"/>
            <person name="Copeland A."/>
            <person name="Lucas S."/>
            <person name="Lapidus A."/>
            <person name="Glavina del Rio T."/>
            <person name="Dalin E."/>
            <person name="Tice H."/>
            <person name="Bruce D."/>
            <person name="Goodwin L."/>
            <person name="Pitluck S."/>
            <person name="Larimer F."/>
            <person name="Land M.L."/>
            <person name="Hauser L."/>
            <person name="Tiedje J."/>
            <person name="Richardson P."/>
        </authorList>
    </citation>
    <scope>NUCLEOTIDE SEQUENCE [LARGE SCALE GENOMIC DNA]</scope>
    <source>
        <strain evidence="1 2">MEX-5</strain>
    </source>
</reference>
<comment type="caution">
    <text evidence="1">The sequence shown here is derived from an EMBL/GenBank/DDBJ whole genome shotgun (WGS) entry which is preliminary data.</text>
</comment>
<protein>
    <submittedName>
        <fullName evidence="1">Uncharacterized protein</fullName>
    </submittedName>
</protein>
<organism evidence="1 2">
    <name type="scientific">Burkholderia ambifaria MEX-5</name>
    <dbReference type="NCBI Taxonomy" id="396597"/>
    <lineage>
        <taxon>Bacteria</taxon>
        <taxon>Pseudomonadati</taxon>
        <taxon>Pseudomonadota</taxon>
        <taxon>Betaproteobacteria</taxon>
        <taxon>Burkholderiales</taxon>
        <taxon>Burkholderiaceae</taxon>
        <taxon>Burkholderia</taxon>
        <taxon>Burkholderia cepacia complex</taxon>
    </lineage>
</organism>
<proteinExistence type="predicted"/>
<dbReference type="AlphaFoldDB" id="B1T6C7"/>
<accession>B1T6C7</accession>
<name>B1T6C7_9BURK</name>
<sequence length="49" mass="5199">MAHDLLEQQCAEKTVHGAHCEAPGRNTVACIGECGAKASRGNRLSKVIH</sequence>
<evidence type="ECO:0000313" key="2">
    <source>
        <dbReference type="Proteomes" id="UP000004814"/>
    </source>
</evidence>
<dbReference type="EMBL" id="ABLK01000102">
    <property type="protein sequence ID" value="EDT40888.1"/>
    <property type="molecule type" value="Genomic_DNA"/>
</dbReference>
<gene>
    <name evidence="1" type="ORF">BamMEX5DRAFT_3343</name>
</gene>
<dbReference type="PATRIC" id="fig|396597.7.peg.4653"/>
<dbReference type="Proteomes" id="UP000004814">
    <property type="component" value="Unassembled WGS sequence"/>
</dbReference>
<evidence type="ECO:0000313" key="1">
    <source>
        <dbReference type="EMBL" id="EDT40888.1"/>
    </source>
</evidence>